<name>A0A7I8DIS0_9FIRM</name>
<keyword evidence="1" id="KW-0732">Signal</keyword>
<protein>
    <recommendedName>
        <fullName evidence="6">Ricin B lectin domain-containing protein</fullName>
    </recommendedName>
</protein>
<dbReference type="GO" id="GO:0030246">
    <property type="term" value="F:carbohydrate binding"/>
    <property type="evidence" value="ECO:0007669"/>
    <property type="project" value="UniProtKB-UniRule"/>
</dbReference>
<feature type="signal peptide" evidence="1">
    <location>
        <begin position="1"/>
        <end position="26"/>
    </location>
</feature>
<reference evidence="4 5" key="2">
    <citation type="submission" date="2020-08" db="EMBL/GenBank/DDBJ databases">
        <authorList>
            <person name="Ueki A."/>
            <person name="Tonouchi A."/>
        </authorList>
    </citation>
    <scope>NUCLEOTIDE SEQUENCE [LARGE SCALE GENOMIC DNA]</scope>
    <source>
        <strain evidence="4 5">CTTW</strain>
    </source>
</reference>
<dbReference type="Proteomes" id="UP000515703">
    <property type="component" value="Chromosome"/>
</dbReference>
<gene>
    <name evidence="4" type="ORF">bsdcttw_12910</name>
</gene>
<dbReference type="EMBL" id="AP023368">
    <property type="protein sequence ID" value="BCJ98250.1"/>
    <property type="molecule type" value="Genomic_DNA"/>
</dbReference>
<evidence type="ECO:0000313" key="4">
    <source>
        <dbReference type="EMBL" id="BCJ98250.1"/>
    </source>
</evidence>
<dbReference type="InterPro" id="IPR035992">
    <property type="entry name" value="Ricin_B-like_lectins"/>
</dbReference>
<evidence type="ECO:0000313" key="5">
    <source>
        <dbReference type="Proteomes" id="UP000515703"/>
    </source>
</evidence>
<dbReference type="Pfam" id="PF22184">
    <property type="entry name" value="CBM_56"/>
    <property type="match status" value="1"/>
</dbReference>
<evidence type="ECO:0000259" key="2">
    <source>
        <dbReference type="PROSITE" id="PS52005"/>
    </source>
</evidence>
<dbReference type="PROSITE" id="PS52005">
    <property type="entry name" value="CBM56"/>
    <property type="match status" value="1"/>
</dbReference>
<feature type="domain" description="CBM56" evidence="2">
    <location>
        <begin position="24"/>
        <end position="112"/>
    </location>
</feature>
<accession>A0A7I8DIS0</accession>
<dbReference type="PROSITE" id="PS50231">
    <property type="entry name" value="RICIN_B_LECTIN"/>
    <property type="match status" value="1"/>
</dbReference>
<feature type="chain" id="PRO_5029768778" description="Ricin B lectin domain-containing protein" evidence="1">
    <location>
        <begin position="27"/>
        <end position="593"/>
    </location>
</feature>
<evidence type="ECO:0008006" key="6">
    <source>
        <dbReference type="Google" id="ProtNLM"/>
    </source>
</evidence>
<reference evidence="4 5" key="1">
    <citation type="submission" date="2020-08" db="EMBL/GenBank/DDBJ databases">
        <title>Draft genome sequencing of an Anaerocolumna strain isolated from anoxic soil subjected to BSD treatment.</title>
        <authorList>
            <person name="Uek A."/>
            <person name="Tonouchi A."/>
        </authorList>
    </citation>
    <scope>NUCLEOTIDE SEQUENCE [LARGE SCALE GENOMIC DNA]</scope>
    <source>
        <strain evidence="4 5">CTTW</strain>
    </source>
</reference>
<sequence>MSKKLLRCSLVLLLILSMLLPAKVLAADYTQGVNVSGNNAVIWFKSTVSTTWVDVHYSVNSGPQQNLRMTYNSANARYEQTVDSAANAVIVYSFTYNNGTPAYDTSTFTYTGQAGGINSGSVYKITSKVSGKVLDITDKSTAAGAKLEQWTNYDTTNQQFKVEKQSDGYYKITAMHSGLVLDVPNSSLSNSVQLQQWTDNGSSAQRWSIVDVGGGYYKVISKVSGLAMDVRSSQTNDGAVVQQYTDNGTDAQKWSFTIANTSGGSTQGSIYSIAASSIPTPGNGGVSVKVMNGTNGAYADSNIYWGVIDINPANGAWSYLDLSGNLIAISTSLNDAAGHLTKNGINYANIYHKVSETSWVNLPKITSGRMFLSVGSPCYIKTYNDGFAGPDINNPTDPNKDVYFDFVEFTVDAAGYHGNTTRVDQFGFPVQHRLVNKAGNYDRTVGELESETRAGLFTKFQNEVPTEFKSLATLQAPYRIVCPISGPFNTGGTYANYFSGYSSISTRDILLGIGGASDASVCAALNRHVYGNTSDWNNVSKYYQAAPANYYAKFWHNHSIDGLAYGFCYDDVNGQASYLEVGDPKGLIIRVGW</sequence>
<dbReference type="SMART" id="SM00458">
    <property type="entry name" value="RICIN"/>
    <property type="match status" value="1"/>
</dbReference>
<dbReference type="PROSITE" id="PS52006">
    <property type="entry name" value="GH64"/>
    <property type="match status" value="1"/>
</dbReference>
<dbReference type="Pfam" id="PF14200">
    <property type="entry name" value="RicinB_lectin_2"/>
    <property type="match status" value="1"/>
</dbReference>
<dbReference type="CDD" id="cd00161">
    <property type="entry name" value="beta-trefoil_Ricin-like"/>
    <property type="match status" value="1"/>
</dbReference>
<dbReference type="InterPro" id="IPR032477">
    <property type="entry name" value="Glyco_hydro_64"/>
</dbReference>
<dbReference type="PANTHER" id="PTHR38165">
    <property type="match status" value="1"/>
</dbReference>
<dbReference type="CDD" id="cd09214">
    <property type="entry name" value="GH64-like"/>
    <property type="match status" value="1"/>
</dbReference>
<dbReference type="InterPro" id="IPR000772">
    <property type="entry name" value="Ricin_B_lectin"/>
</dbReference>
<dbReference type="Gene3D" id="2.80.10.50">
    <property type="match status" value="3"/>
</dbReference>
<dbReference type="InterPro" id="IPR037398">
    <property type="entry name" value="Glyco_hydro_64_fam"/>
</dbReference>
<dbReference type="InterPro" id="IPR047569">
    <property type="entry name" value="CBM56"/>
</dbReference>
<dbReference type="InterPro" id="IPR037176">
    <property type="entry name" value="Osmotin/thaumatin-like_sf"/>
</dbReference>
<evidence type="ECO:0000256" key="1">
    <source>
        <dbReference type="SAM" id="SignalP"/>
    </source>
</evidence>
<dbReference type="Gene3D" id="2.60.110.10">
    <property type="entry name" value="Thaumatin"/>
    <property type="match status" value="2"/>
</dbReference>
<dbReference type="RefSeq" id="WP_197979829.1">
    <property type="nucleotide sequence ID" value="NZ_AP023368.1"/>
</dbReference>
<evidence type="ECO:0000259" key="3">
    <source>
        <dbReference type="PROSITE" id="PS52006"/>
    </source>
</evidence>
<feature type="domain" description="GH64" evidence="3">
    <location>
        <begin position="283"/>
        <end position="593"/>
    </location>
</feature>
<keyword evidence="5" id="KW-1185">Reference proteome</keyword>
<dbReference type="PANTHER" id="PTHR38165:SF1">
    <property type="entry name" value="GLUCANASE B"/>
    <property type="match status" value="1"/>
</dbReference>
<dbReference type="SUPFAM" id="SSF50370">
    <property type="entry name" value="Ricin B-like lectins"/>
    <property type="match status" value="1"/>
</dbReference>
<dbReference type="KEGG" id="acht:bsdcttw_12910"/>
<dbReference type="Pfam" id="PF16483">
    <property type="entry name" value="Glyco_hydro_64"/>
    <property type="match status" value="2"/>
</dbReference>
<proteinExistence type="predicted"/>
<organism evidence="4 5">
    <name type="scientific">Anaerocolumna chitinilytica</name>
    <dbReference type="NCBI Taxonomy" id="1727145"/>
    <lineage>
        <taxon>Bacteria</taxon>
        <taxon>Bacillati</taxon>
        <taxon>Bacillota</taxon>
        <taxon>Clostridia</taxon>
        <taxon>Lachnospirales</taxon>
        <taxon>Lachnospiraceae</taxon>
        <taxon>Anaerocolumna</taxon>
    </lineage>
</organism>
<dbReference type="AlphaFoldDB" id="A0A7I8DIS0"/>